<protein>
    <submittedName>
        <fullName evidence="4">HIRAN domain-containing protein</fullName>
    </submittedName>
</protein>
<dbReference type="RefSeq" id="WP_092565782.1">
    <property type="nucleotide sequence ID" value="NZ_FNQV01000015.1"/>
</dbReference>
<evidence type="ECO:0000259" key="3">
    <source>
        <dbReference type="SMART" id="SM00910"/>
    </source>
</evidence>
<gene>
    <name evidence="4" type="ORF">SAMN02910418_02166</name>
</gene>
<keyword evidence="1" id="KW-0479">Metal-binding</keyword>
<sequence>MHSAPKIDERPEVSTEATSLRLIWKHPETRRYHEIGKFSALVDGSYVFEYNKDVAEVPDFTEFGPFPNREQPYVSKRLPAFFANRVMSQRRPSFDEYIGWLGLNKDAAPVEILARTGGGRATDTFHLVEDYDRSADMVEFRFFVSGIRHRSSLEISSLKVGAPLEIQEEPDNVVNPRALLLTSDGSALGWIPDWLVNDVHELRDSGEVKISVDRINEDAPARLQLMCKLKWTRR</sequence>
<evidence type="ECO:0000256" key="1">
    <source>
        <dbReference type="ARBA" id="ARBA00022723"/>
    </source>
</evidence>
<dbReference type="AlphaFoldDB" id="A0A1H4D729"/>
<dbReference type="GO" id="GO:0008270">
    <property type="term" value="F:zinc ion binding"/>
    <property type="evidence" value="ECO:0007669"/>
    <property type="project" value="InterPro"/>
</dbReference>
<dbReference type="Proteomes" id="UP000199288">
    <property type="component" value="Unassembled WGS sequence"/>
</dbReference>
<dbReference type="Pfam" id="PF08797">
    <property type="entry name" value="HIRAN"/>
    <property type="match status" value="1"/>
</dbReference>
<organism evidence="4 5">
    <name type="scientific">Bowdeniella nasicola</name>
    <dbReference type="NCBI Taxonomy" id="208480"/>
    <lineage>
        <taxon>Bacteria</taxon>
        <taxon>Bacillati</taxon>
        <taxon>Actinomycetota</taxon>
        <taxon>Actinomycetes</taxon>
        <taxon>Actinomycetales</taxon>
        <taxon>Actinomycetaceae</taxon>
        <taxon>Bowdeniella</taxon>
    </lineage>
</organism>
<feature type="domain" description="HIRAN" evidence="3">
    <location>
        <begin position="137"/>
        <end position="233"/>
    </location>
</feature>
<proteinExistence type="predicted"/>
<keyword evidence="5" id="KW-1185">Reference proteome</keyword>
<dbReference type="EMBL" id="FNQV01000015">
    <property type="protein sequence ID" value="SEA68471.1"/>
    <property type="molecule type" value="Genomic_DNA"/>
</dbReference>
<dbReference type="OrthoDB" id="3830732at2"/>
<dbReference type="GO" id="GO:0016818">
    <property type="term" value="F:hydrolase activity, acting on acid anhydrides, in phosphorus-containing anhydrides"/>
    <property type="evidence" value="ECO:0007669"/>
    <property type="project" value="InterPro"/>
</dbReference>
<evidence type="ECO:0000313" key="5">
    <source>
        <dbReference type="Proteomes" id="UP000199288"/>
    </source>
</evidence>
<evidence type="ECO:0000313" key="4">
    <source>
        <dbReference type="EMBL" id="SEA68471.1"/>
    </source>
</evidence>
<dbReference type="InterPro" id="IPR014905">
    <property type="entry name" value="HIRAN"/>
</dbReference>
<accession>A0A1H4D729</accession>
<name>A0A1H4D729_9ACTO</name>
<evidence type="ECO:0000256" key="2">
    <source>
        <dbReference type="ARBA" id="ARBA00022801"/>
    </source>
</evidence>
<dbReference type="SMART" id="SM00910">
    <property type="entry name" value="HIRAN"/>
    <property type="match status" value="1"/>
</dbReference>
<dbReference type="GO" id="GO:0003676">
    <property type="term" value="F:nucleic acid binding"/>
    <property type="evidence" value="ECO:0007669"/>
    <property type="project" value="InterPro"/>
</dbReference>
<reference evidence="5" key="1">
    <citation type="submission" date="2016-10" db="EMBL/GenBank/DDBJ databases">
        <authorList>
            <person name="Varghese N."/>
            <person name="Submissions S."/>
        </authorList>
    </citation>
    <scope>NUCLEOTIDE SEQUENCE [LARGE SCALE GENOMIC DNA]</scope>
    <source>
        <strain evidence="5">KPR-1</strain>
    </source>
</reference>
<keyword evidence="2" id="KW-0378">Hydrolase</keyword>
<dbReference type="Gene3D" id="3.30.70.2330">
    <property type="match status" value="1"/>
</dbReference>